<sequence>MHIRSKNSGNRDKKTELKKSRLNKKNLKEKRVRKTLHSEFICFFCIEEHSLADFLFGSHGKGEVIFIADGKGVALD</sequence>
<name>A0A0E3PNJ4_9EURY</name>
<gene>
    <name evidence="2" type="ORF">MSSAC_2612</name>
</gene>
<dbReference type="KEGG" id="msj:MSSAC_2612"/>
<dbReference type="PATRIC" id="fig|1434118.4.peg.3389"/>
<accession>A0A0E3PNJ4</accession>
<reference evidence="2 3" key="1">
    <citation type="submission" date="2014-07" db="EMBL/GenBank/DDBJ databases">
        <title>Methanogenic archaea and the global carbon cycle.</title>
        <authorList>
            <person name="Henriksen J.R."/>
            <person name="Luke J."/>
            <person name="Reinhart S."/>
            <person name="Benedict M.N."/>
            <person name="Youngblut N.D."/>
            <person name="Metcalf M.E."/>
            <person name="Whitaker R.J."/>
            <person name="Metcalf W.W."/>
        </authorList>
    </citation>
    <scope>NUCLEOTIDE SEQUENCE [LARGE SCALE GENOMIC DNA]</scope>
    <source>
        <strain evidence="2 3">C2J</strain>
    </source>
</reference>
<dbReference type="HOGENOM" id="CLU_2645980_0_0_2"/>
<evidence type="ECO:0000313" key="2">
    <source>
        <dbReference type="EMBL" id="AKB37202.1"/>
    </source>
</evidence>
<dbReference type="Proteomes" id="UP000033123">
    <property type="component" value="Chromosome"/>
</dbReference>
<feature type="compositionally biased region" description="Basic and acidic residues" evidence="1">
    <location>
        <begin position="9"/>
        <end position="19"/>
    </location>
</feature>
<dbReference type="EMBL" id="CP009508">
    <property type="protein sequence ID" value="AKB37202.1"/>
    <property type="molecule type" value="Genomic_DNA"/>
</dbReference>
<evidence type="ECO:0000256" key="1">
    <source>
        <dbReference type="SAM" id="MobiDB-lite"/>
    </source>
</evidence>
<evidence type="ECO:0000313" key="3">
    <source>
        <dbReference type="Proteomes" id="UP000033123"/>
    </source>
</evidence>
<feature type="region of interest" description="Disordered" evidence="1">
    <location>
        <begin position="1"/>
        <end position="23"/>
    </location>
</feature>
<proteinExistence type="predicted"/>
<organism evidence="2 3">
    <name type="scientific">Methanosarcina siciliae C2J</name>
    <dbReference type="NCBI Taxonomy" id="1434118"/>
    <lineage>
        <taxon>Archaea</taxon>
        <taxon>Methanobacteriati</taxon>
        <taxon>Methanobacteriota</taxon>
        <taxon>Stenosarchaea group</taxon>
        <taxon>Methanomicrobia</taxon>
        <taxon>Methanosarcinales</taxon>
        <taxon>Methanosarcinaceae</taxon>
        <taxon>Methanosarcina</taxon>
    </lineage>
</organism>
<dbReference type="AlphaFoldDB" id="A0A0E3PNJ4"/>
<protein>
    <submittedName>
        <fullName evidence="2">Uncharacterized protein</fullName>
    </submittedName>
</protein>